<name>A0A1N7SHH3_9BURK</name>
<dbReference type="STRING" id="1247936.BN2475_700006"/>
<evidence type="ECO:0000313" key="2">
    <source>
        <dbReference type="EMBL" id="SIT46833.1"/>
    </source>
</evidence>
<protein>
    <submittedName>
        <fullName evidence="2">Methyl-accepting chemotaxis sensory transducer</fullName>
    </submittedName>
</protein>
<evidence type="ECO:0000256" key="1">
    <source>
        <dbReference type="SAM" id="SignalP"/>
    </source>
</evidence>
<sequence length="151" mass="16240">MLSSIRARVVCACVALVVFSVVSSTATSYVIAKRSNEEAIERNLTSDVDNRAVVIGEWVASKGQMISSLQDVALTPDPLPMLKQVATAGGFWDIGIGYPNKSAKFTDWPNIPPDYDPTSRPWYRSAVQAGKPIATPYVSTSGALLVAFAYP</sequence>
<keyword evidence="1" id="KW-0732">Signal</keyword>
<accession>A0A1N7SHH3</accession>
<reference evidence="2 3" key="1">
    <citation type="submission" date="2016-12" db="EMBL/GenBank/DDBJ databases">
        <authorList>
            <person name="Song W.-J."/>
            <person name="Kurnit D.M."/>
        </authorList>
    </citation>
    <scope>NUCLEOTIDE SEQUENCE [LARGE SCALE GENOMIC DNA]</scope>
    <source>
        <strain evidence="2 3">STM7296</strain>
    </source>
</reference>
<dbReference type="Proteomes" id="UP000187012">
    <property type="component" value="Unassembled WGS sequence"/>
</dbReference>
<gene>
    <name evidence="2" type="ORF">BN2475_700006</name>
</gene>
<organism evidence="2 3">
    <name type="scientific">Paraburkholderia ribeironis</name>
    <dbReference type="NCBI Taxonomy" id="1247936"/>
    <lineage>
        <taxon>Bacteria</taxon>
        <taxon>Pseudomonadati</taxon>
        <taxon>Pseudomonadota</taxon>
        <taxon>Betaproteobacteria</taxon>
        <taxon>Burkholderiales</taxon>
        <taxon>Burkholderiaceae</taxon>
        <taxon>Paraburkholderia</taxon>
    </lineage>
</organism>
<dbReference type="AlphaFoldDB" id="A0A1N7SHH3"/>
<proteinExistence type="predicted"/>
<dbReference type="Gene3D" id="3.30.450.20">
    <property type="entry name" value="PAS domain"/>
    <property type="match status" value="1"/>
</dbReference>
<evidence type="ECO:0000313" key="3">
    <source>
        <dbReference type="Proteomes" id="UP000187012"/>
    </source>
</evidence>
<keyword evidence="3" id="KW-1185">Reference proteome</keyword>
<feature type="chain" id="PRO_5013337840" evidence="1">
    <location>
        <begin position="27"/>
        <end position="151"/>
    </location>
</feature>
<feature type="signal peptide" evidence="1">
    <location>
        <begin position="1"/>
        <end position="26"/>
    </location>
</feature>
<dbReference type="EMBL" id="CYGX02000070">
    <property type="protein sequence ID" value="SIT46833.1"/>
    <property type="molecule type" value="Genomic_DNA"/>
</dbReference>